<name>A0ABR5GBK5_9ENTR</name>
<evidence type="ECO:0000313" key="3">
    <source>
        <dbReference type="Proteomes" id="UP000036305"/>
    </source>
</evidence>
<dbReference type="EMBL" id="LEUS01000023">
    <property type="protein sequence ID" value="KLY29534.1"/>
    <property type="molecule type" value="Genomic_DNA"/>
</dbReference>
<feature type="domain" description="IprA winged helix-turn-helix" evidence="1">
    <location>
        <begin position="170"/>
        <end position="237"/>
    </location>
</feature>
<accession>A0ABR5GBK5</accession>
<proteinExistence type="predicted"/>
<evidence type="ECO:0000259" key="1">
    <source>
        <dbReference type="Pfam" id="PF15977"/>
    </source>
</evidence>
<keyword evidence="3" id="KW-1185">Reference proteome</keyword>
<dbReference type="InterPro" id="IPR041687">
    <property type="entry name" value="HTH_46"/>
</dbReference>
<sequence>MSQAKNEKKMFIIDEDFDRGALRSFAFGRNTRPLLAIQRIMQALLPVSTPFELQPDERFEFCDTENNANIFLLLEGTGVVCHSENNMAITTLFSPSVLGLIDGYSTFYDVEARPKHFFSAETSCSGQLVPLAKFVEIMDEQNLWHDIARILAHRLLVMAIREKEFIGVESFIMIRTLILELGSYPEEYREQINVLNFIQRRTNLSRSGILYVLSELRKGEYISVHRGVLKGINKRIPIDF</sequence>
<reference evidence="2 3" key="1">
    <citation type="submission" date="2015-06" db="EMBL/GenBank/DDBJ databases">
        <title>The Genome Sequence of None.</title>
        <authorList>
            <consortium name="The Broad Institute Genomics Platform"/>
            <consortium name="The Broad Institute Genome Sequencing Center for Infectious Disease"/>
            <person name="Earl A.M."/>
            <person name="Onderdonk A.B."/>
            <person name="Kirby J."/>
            <person name="Ferraro M.J."/>
            <person name="Huang S."/>
            <person name="Spencer M."/>
            <person name="Fodor A."/>
            <person name="Hooper D."/>
            <person name="Dekker J."/>
            <person name="O'Brien T."/>
            <person name="Quan V."/>
            <person name="Gombosev A."/>
            <person name="Delaney M."/>
            <person name="DuBois A."/>
            <person name="Ernst C."/>
            <person name="Kim D.S."/>
            <person name="Rossman W."/>
            <person name="Gohs F."/>
            <person name="Petruso H."/>
            <person name="Nozar T."/>
            <person name="Mougeot F."/>
            <person name="Manson-McGuire A."/>
            <person name="Young S."/>
            <person name="Abouelleil A."/>
            <person name="Cao P."/>
            <person name="Chapman S.B."/>
            <person name="Griggs A."/>
            <person name="Priest M."/>
            <person name="Shea T."/>
            <person name="Wortman I."/>
            <person name="Wortman J.R."/>
            <person name="Nusbaum C."/>
            <person name="Birren B."/>
        </authorList>
    </citation>
    <scope>NUCLEOTIDE SEQUENCE [LARGE SCALE GENOMIC DNA]</scope>
    <source>
        <strain evidence="2 3">MGH87</strain>
    </source>
</reference>
<organism evidence="2 3">
    <name type="scientific">Klebsiella michiganensis</name>
    <dbReference type="NCBI Taxonomy" id="1134687"/>
    <lineage>
        <taxon>Bacteria</taxon>
        <taxon>Pseudomonadati</taxon>
        <taxon>Pseudomonadota</taxon>
        <taxon>Gammaproteobacteria</taxon>
        <taxon>Enterobacterales</taxon>
        <taxon>Enterobacteriaceae</taxon>
        <taxon>Klebsiella/Raoultella group</taxon>
        <taxon>Klebsiella</taxon>
    </lineage>
</organism>
<evidence type="ECO:0000313" key="2">
    <source>
        <dbReference type="EMBL" id="KLY29534.1"/>
    </source>
</evidence>
<dbReference type="Pfam" id="PF15977">
    <property type="entry name" value="HTH_46"/>
    <property type="match status" value="1"/>
</dbReference>
<protein>
    <recommendedName>
        <fullName evidence="1">IprA winged helix-turn-helix domain-containing protein</fullName>
    </recommendedName>
</protein>
<gene>
    <name evidence="2" type="ORF">SK91_03861</name>
</gene>
<comment type="caution">
    <text evidence="2">The sequence shown here is derived from an EMBL/GenBank/DDBJ whole genome shotgun (WGS) entry which is preliminary data.</text>
</comment>
<dbReference type="Proteomes" id="UP000036305">
    <property type="component" value="Unassembled WGS sequence"/>
</dbReference>